<organism evidence="1 2">
    <name type="scientific">Pararge aegeria aegeria</name>
    <dbReference type="NCBI Taxonomy" id="348720"/>
    <lineage>
        <taxon>Eukaryota</taxon>
        <taxon>Metazoa</taxon>
        <taxon>Ecdysozoa</taxon>
        <taxon>Arthropoda</taxon>
        <taxon>Hexapoda</taxon>
        <taxon>Insecta</taxon>
        <taxon>Pterygota</taxon>
        <taxon>Neoptera</taxon>
        <taxon>Endopterygota</taxon>
        <taxon>Lepidoptera</taxon>
        <taxon>Glossata</taxon>
        <taxon>Ditrysia</taxon>
        <taxon>Papilionoidea</taxon>
        <taxon>Nymphalidae</taxon>
        <taxon>Satyrinae</taxon>
        <taxon>Satyrini</taxon>
        <taxon>Parargina</taxon>
        <taxon>Pararge</taxon>
    </lineage>
</organism>
<keyword evidence="2" id="KW-1185">Reference proteome</keyword>
<dbReference type="AlphaFoldDB" id="A0A8S4SBU2"/>
<evidence type="ECO:0000313" key="1">
    <source>
        <dbReference type="EMBL" id="CAH2265870.1"/>
    </source>
</evidence>
<reference evidence="1" key="1">
    <citation type="submission" date="2022-03" db="EMBL/GenBank/DDBJ databases">
        <authorList>
            <person name="Lindestad O."/>
        </authorList>
    </citation>
    <scope>NUCLEOTIDE SEQUENCE</scope>
</reference>
<proteinExistence type="predicted"/>
<dbReference type="EMBL" id="CAKXAJ010026293">
    <property type="protein sequence ID" value="CAH2265870.1"/>
    <property type="molecule type" value="Genomic_DNA"/>
</dbReference>
<sequence length="86" mass="9858">MTSFVNLITYVKCPAHMPPVTTTKRRHHIFCSRRTRLTTVVATLYIAAAHYRKCAGGGVLCFIRIFRTYAAKYYLAQINFARVPEC</sequence>
<gene>
    <name evidence="1" type="primary">jg2991</name>
    <name evidence="1" type="ORF">PAEG_LOCUS25110</name>
</gene>
<dbReference type="Proteomes" id="UP000838756">
    <property type="component" value="Unassembled WGS sequence"/>
</dbReference>
<comment type="caution">
    <text evidence="1">The sequence shown here is derived from an EMBL/GenBank/DDBJ whole genome shotgun (WGS) entry which is preliminary data.</text>
</comment>
<protein>
    <submittedName>
        <fullName evidence="1">Jg2991 protein</fullName>
    </submittedName>
</protein>
<accession>A0A8S4SBU2</accession>
<name>A0A8S4SBU2_9NEOP</name>
<evidence type="ECO:0000313" key="2">
    <source>
        <dbReference type="Proteomes" id="UP000838756"/>
    </source>
</evidence>